<dbReference type="SUPFAM" id="SSF54909">
    <property type="entry name" value="Dimeric alpha+beta barrel"/>
    <property type="match status" value="1"/>
</dbReference>
<organism evidence="3 4">
    <name type="scientific">Streptosporangium algeriense</name>
    <dbReference type="NCBI Taxonomy" id="1682748"/>
    <lineage>
        <taxon>Bacteria</taxon>
        <taxon>Bacillati</taxon>
        <taxon>Actinomycetota</taxon>
        <taxon>Actinomycetes</taxon>
        <taxon>Streptosporangiales</taxon>
        <taxon>Streptosporangiaceae</taxon>
        <taxon>Streptosporangium</taxon>
    </lineage>
</organism>
<sequence length="138" mass="14995">GGAWPSGVRDAHGVCRPRPEPNAATPPSGSSRTGARGRDGLWHPGRVLALIRYSVPAGRTEEFLAQAHDIVDTLAGQPGYVRGRVVRSVDEPELWALVSEWEGAGFYRRALGAARMVMYPLMSLMLNEPSAFEDAERP</sequence>
<dbReference type="EC" id="1.14.-.-" evidence="3"/>
<dbReference type="Proteomes" id="UP001597024">
    <property type="component" value="Unassembled WGS sequence"/>
</dbReference>
<feature type="domain" description="ABM" evidence="2">
    <location>
        <begin position="47"/>
        <end position="102"/>
    </location>
</feature>
<evidence type="ECO:0000313" key="3">
    <source>
        <dbReference type="EMBL" id="MFD0887319.1"/>
    </source>
</evidence>
<accession>A0ABW3DWI9</accession>
<comment type="caution">
    <text evidence="3">The sequence shown here is derived from an EMBL/GenBank/DDBJ whole genome shotgun (WGS) entry which is preliminary data.</text>
</comment>
<evidence type="ECO:0000313" key="4">
    <source>
        <dbReference type="Proteomes" id="UP001597024"/>
    </source>
</evidence>
<keyword evidence="4" id="KW-1185">Reference proteome</keyword>
<keyword evidence="3" id="KW-0560">Oxidoreductase</keyword>
<name>A0ABW3DWI9_9ACTN</name>
<dbReference type="InterPro" id="IPR011008">
    <property type="entry name" value="Dimeric_a/b-barrel"/>
</dbReference>
<feature type="non-terminal residue" evidence="3">
    <location>
        <position position="1"/>
    </location>
</feature>
<protein>
    <submittedName>
        <fullName evidence="3">Antibiotic biosynthesis monooxygenase family protein</fullName>
        <ecNumber evidence="3">1.14.-.-</ecNumber>
    </submittedName>
</protein>
<evidence type="ECO:0000256" key="1">
    <source>
        <dbReference type="SAM" id="MobiDB-lite"/>
    </source>
</evidence>
<reference evidence="4" key="1">
    <citation type="journal article" date="2019" name="Int. J. Syst. Evol. Microbiol.">
        <title>The Global Catalogue of Microorganisms (GCM) 10K type strain sequencing project: providing services to taxonomists for standard genome sequencing and annotation.</title>
        <authorList>
            <consortium name="The Broad Institute Genomics Platform"/>
            <consortium name="The Broad Institute Genome Sequencing Center for Infectious Disease"/>
            <person name="Wu L."/>
            <person name="Ma J."/>
        </authorList>
    </citation>
    <scope>NUCLEOTIDE SEQUENCE [LARGE SCALE GENOMIC DNA]</scope>
    <source>
        <strain evidence="4">CCUG 62974</strain>
    </source>
</reference>
<evidence type="ECO:0000259" key="2">
    <source>
        <dbReference type="Pfam" id="PF03992"/>
    </source>
</evidence>
<feature type="region of interest" description="Disordered" evidence="1">
    <location>
        <begin position="1"/>
        <end position="40"/>
    </location>
</feature>
<feature type="compositionally biased region" description="Basic and acidic residues" evidence="1">
    <location>
        <begin position="9"/>
        <end position="19"/>
    </location>
</feature>
<keyword evidence="3" id="KW-0503">Monooxygenase</keyword>
<dbReference type="Pfam" id="PF03992">
    <property type="entry name" value="ABM"/>
    <property type="match status" value="1"/>
</dbReference>
<dbReference type="EMBL" id="JBHTHX010000889">
    <property type="protein sequence ID" value="MFD0887319.1"/>
    <property type="molecule type" value="Genomic_DNA"/>
</dbReference>
<gene>
    <name evidence="3" type="ORF">ACFQ08_22480</name>
</gene>
<dbReference type="GO" id="GO:0004497">
    <property type="term" value="F:monooxygenase activity"/>
    <property type="evidence" value="ECO:0007669"/>
    <property type="project" value="UniProtKB-KW"/>
</dbReference>
<proteinExistence type="predicted"/>
<dbReference type="Gene3D" id="3.30.70.100">
    <property type="match status" value="1"/>
</dbReference>
<dbReference type="InterPro" id="IPR007138">
    <property type="entry name" value="ABM_dom"/>
</dbReference>